<name>A0A4R9LPS4_9LEPT</name>
<gene>
    <name evidence="5" type="ORF">EHS11_11040</name>
</gene>
<accession>A0A4R9LPS4</accession>
<dbReference type="Proteomes" id="UP000298264">
    <property type="component" value="Unassembled WGS sequence"/>
</dbReference>
<dbReference type="AlphaFoldDB" id="A0A4R9LPS4"/>
<evidence type="ECO:0000256" key="3">
    <source>
        <dbReference type="ARBA" id="ARBA00023163"/>
    </source>
</evidence>
<feature type="domain" description="HTH tetR-type" evidence="4">
    <location>
        <begin position="17"/>
        <end position="53"/>
    </location>
</feature>
<dbReference type="Gene3D" id="1.10.357.10">
    <property type="entry name" value="Tetracycline Repressor, domain 2"/>
    <property type="match status" value="1"/>
</dbReference>
<proteinExistence type="predicted"/>
<dbReference type="GO" id="GO:0003677">
    <property type="term" value="F:DNA binding"/>
    <property type="evidence" value="ECO:0007669"/>
    <property type="project" value="UniProtKB-KW"/>
</dbReference>
<dbReference type="PANTHER" id="PTHR47506:SF1">
    <property type="entry name" value="HTH-TYPE TRANSCRIPTIONAL REGULATOR YJDC"/>
    <property type="match status" value="1"/>
</dbReference>
<dbReference type="PANTHER" id="PTHR47506">
    <property type="entry name" value="TRANSCRIPTIONAL REGULATORY PROTEIN"/>
    <property type="match status" value="1"/>
</dbReference>
<evidence type="ECO:0000313" key="6">
    <source>
        <dbReference type="Proteomes" id="UP000298264"/>
    </source>
</evidence>
<evidence type="ECO:0000256" key="1">
    <source>
        <dbReference type="ARBA" id="ARBA00023015"/>
    </source>
</evidence>
<sequence length="192" mass="21359">MKPKQFDPDKAIEIIADSFARNGFEGTSLNTIIKETGLGKQSLYNAFGDKKAMATKSIQCFGKLSNASQILNNPRLNGKERIEDFFQEILKDSQKTNYVGCLMTNLLLEKGNTDQDVQKATNERLTMTKKNLQDVVEIGVTDGSINIPEGLDSELISLSLMNLLNGLRVTIQTKTEIDKIKKMVKISLKSLI</sequence>
<keyword evidence="6" id="KW-1185">Reference proteome</keyword>
<protein>
    <submittedName>
        <fullName evidence="5">TetR/AcrR family transcriptional regulator</fullName>
    </submittedName>
</protein>
<dbReference type="OrthoDB" id="9814200at2"/>
<dbReference type="Gene3D" id="1.10.10.60">
    <property type="entry name" value="Homeodomain-like"/>
    <property type="match status" value="1"/>
</dbReference>
<comment type="caution">
    <text evidence="5">The sequence shown here is derived from an EMBL/GenBank/DDBJ whole genome shotgun (WGS) entry which is preliminary data.</text>
</comment>
<dbReference type="RefSeq" id="WP_135764466.1">
    <property type="nucleotide sequence ID" value="NZ_RQHV01000049.1"/>
</dbReference>
<keyword evidence="2" id="KW-0238">DNA-binding</keyword>
<keyword evidence="3" id="KW-0804">Transcription</keyword>
<dbReference type="SUPFAM" id="SSF48498">
    <property type="entry name" value="Tetracyclin repressor-like, C-terminal domain"/>
    <property type="match status" value="1"/>
</dbReference>
<dbReference type="SUPFAM" id="SSF46689">
    <property type="entry name" value="Homeodomain-like"/>
    <property type="match status" value="1"/>
</dbReference>
<evidence type="ECO:0000313" key="5">
    <source>
        <dbReference type="EMBL" id="TGN10087.1"/>
    </source>
</evidence>
<dbReference type="InterPro" id="IPR001647">
    <property type="entry name" value="HTH_TetR"/>
</dbReference>
<evidence type="ECO:0000259" key="4">
    <source>
        <dbReference type="Pfam" id="PF00440"/>
    </source>
</evidence>
<dbReference type="Pfam" id="PF00440">
    <property type="entry name" value="TetR_N"/>
    <property type="match status" value="1"/>
</dbReference>
<dbReference type="InterPro" id="IPR036271">
    <property type="entry name" value="Tet_transcr_reg_TetR-rel_C_sf"/>
</dbReference>
<reference evidence="5" key="1">
    <citation type="journal article" date="2019" name="PLoS Negl. Trop. Dis.">
        <title>Revisiting the worldwide diversity of Leptospira species in the environment.</title>
        <authorList>
            <person name="Vincent A.T."/>
            <person name="Schiettekatte O."/>
            <person name="Bourhy P."/>
            <person name="Veyrier F.J."/>
            <person name="Picardeau M."/>
        </authorList>
    </citation>
    <scope>NUCLEOTIDE SEQUENCE [LARGE SCALE GENOMIC DNA]</scope>
    <source>
        <strain evidence="5">201400974</strain>
    </source>
</reference>
<dbReference type="EMBL" id="RQHV01000049">
    <property type="protein sequence ID" value="TGN10087.1"/>
    <property type="molecule type" value="Genomic_DNA"/>
</dbReference>
<dbReference type="InterPro" id="IPR009057">
    <property type="entry name" value="Homeodomain-like_sf"/>
</dbReference>
<evidence type="ECO:0000256" key="2">
    <source>
        <dbReference type="ARBA" id="ARBA00023125"/>
    </source>
</evidence>
<organism evidence="5 6">
    <name type="scientific">Leptospira ilyithenensis</name>
    <dbReference type="NCBI Taxonomy" id="2484901"/>
    <lineage>
        <taxon>Bacteria</taxon>
        <taxon>Pseudomonadati</taxon>
        <taxon>Spirochaetota</taxon>
        <taxon>Spirochaetia</taxon>
        <taxon>Leptospirales</taxon>
        <taxon>Leptospiraceae</taxon>
        <taxon>Leptospira</taxon>
    </lineage>
</organism>
<keyword evidence="1" id="KW-0805">Transcription regulation</keyword>